<evidence type="ECO:0000256" key="1">
    <source>
        <dbReference type="ARBA" id="ARBA00004395"/>
    </source>
</evidence>
<accession>A0ABD2QH00</accession>
<dbReference type="SUPFAM" id="SSF74788">
    <property type="entry name" value="Cullin repeat-like"/>
    <property type="match status" value="1"/>
</dbReference>
<dbReference type="GO" id="GO:0015031">
    <property type="term" value="P:protein transport"/>
    <property type="evidence" value="ECO:0007669"/>
    <property type="project" value="UniProtKB-KW"/>
</dbReference>
<reference evidence="9 10" key="1">
    <citation type="submission" date="2024-11" db="EMBL/GenBank/DDBJ databases">
        <title>Adaptive evolution of stress response genes in parasites aligns with host niche diversity.</title>
        <authorList>
            <person name="Hahn C."/>
            <person name="Resl P."/>
        </authorList>
    </citation>
    <scope>NUCLEOTIDE SEQUENCE [LARGE SCALE GENOMIC DNA]</scope>
    <source>
        <strain evidence="9">EGGRZ-B1_66</strain>
        <tissue evidence="9">Body</tissue>
    </source>
</reference>
<comment type="subcellular location">
    <subcellularLocation>
        <location evidence="1">Golgi apparatus membrane</location>
        <topology evidence="1">Peripheral membrane protein</topology>
    </subcellularLocation>
</comment>
<evidence type="ECO:0000256" key="4">
    <source>
        <dbReference type="ARBA" id="ARBA00022448"/>
    </source>
</evidence>
<organism evidence="9 10">
    <name type="scientific">Cichlidogyrus casuarinus</name>
    <dbReference type="NCBI Taxonomy" id="1844966"/>
    <lineage>
        <taxon>Eukaryota</taxon>
        <taxon>Metazoa</taxon>
        <taxon>Spiralia</taxon>
        <taxon>Lophotrochozoa</taxon>
        <taxon>Platyhelminthes</taxon>
        <taxon>Monogenea</taxon>
        <taxon>Monopisthocotylea</taxon>
        <taxon>Dactylogyridea</taxon>
        <taxon>Ancyrocephalidae</taxon>
        <taxon>Cichlidogyrus</taxon>
    </lineage>
</organism>
<dbReference type="Proteomes" id="UP001626550">
    <property type="component" value="Unassembled WGS sequence"/>
</dbReference>
<evidence type="ECO:0000256" key="8">
    <source>
        <dbReference type="ARBA" id="ARBA00031347"/>
    </source>
</evidence>
<evidence type="ECO:0000256" key="2">
    <source>
        <dbReference type="ARBA" id="ARBA00006419"/>
    </source>
</evidence>
<evidence type="ECO:0000256" key="3">
    <source>
        <dbReference type="ARBA" id="ARBA00020983"/>
    </source>
</evidence>
<comment type="similarity">
    <text evidence="2">Belongs to the COG8 family.</text>
</comment>
<dbReference type="InterPro" id="IPR016159">
    <property type="entry name" value="Cullin_repeat-like_dom_sf"/>
</dbReference>
<dbReference type="EMBL" id="JBJKFK010000201">
    <property type="protein sequence ID" value="KAL3318812.1"/>
    <property type="molecule type" value="Genomic_DNA"/>
</dbReference>
<evidence type="ECO:0000256" key="5">
    <source>
        <dbReference type="ARBA" id="ARBA00022927"/>
    </source>
</evidence>
<dbReference type="AlphaFoldDB" id="A0ABD2QH00"/>
<dbReference type="Pfam" id="PF04124">
    <property type="entry name" value="Dor1"/>
    <property type="match status" value="1"/>
</dbReference>
<evidence type="ECO:0000256" key="6">
    <source>
        <dbReference type="ARBA" id="ARBA00023034"/>
    </source>
</evidence>
<dbReference type="InterPro" id="IPR007255">
    <property type="entry name" value="COG8"/>
</dbReference>
<protein>
    <recommendedName>
        <fullName evidence="3">Conserved oligomeric Golgi complex subunit 8</fullName>
    </recommendedName>
    <alternativeName>
        <fullName evidence="8">Component of oligomeric Golgi complex 8</fullName>
    </alternativeName>
</protein>
<dbReference type="GO" id="GO:0000139">
    <property type="term" value="C:Golgi membrane"/>
    <property type="evidence" value="ECO:0007669"/>
    <property type="project" value="UniProtKB-SubCell"/>
</dbReference>
<keyword evidence="6" id="KW-0333">Golgi apparatus</keyword>
<dbReference type="PANTHER" id="PTHR21311:SF0">
    <property type="entry name" value="CONSERVED OLIGOMERIC GOLGI COMPLEX SUBUNIT 8"/>
    <property type="match status" value="1"/>
</dbReference>
<sequence length="612" mass="70368">MSFYESIKAMIRTDVASSELSHIDETCLQEVLKDIFENPIDDIEEYARGLEIKESSIRNQNKELASKNYASFLSKAKTIRKMLKEVDEMSEAVSLISTNASDISSDINSILEETRRIHLEFKEIRFCRENENTIYDLLDLPQLMSISIRNGYYDDAMDIMIYVLSFKNNGILRNHSVPLLESLVEKIEVLAGQLFTKMLENLRLQIDLPTSMKIILSLQKMKILDTNEIKFAFLVNRSDMLHKTNSPENVTYEAVIDKLETFRIALLDIVSQFKTVCHRDLLNPAIASTIDPLNLTVDGFKRLSSILPDEEHCKIFNEWLIFHLDYSLSSVDHFLKNLILDISSESFNEEQISNAFSTLKSLQNHCLHFANAFTRIGYDLRPIVVSKIREATYKVVKSSLQKCSSLSESAFADQVWSVEKYDLEQPVKEEPLEAMLQELADFPPIQKTGNSIIAFINSYALIGIISSDLRILRLFLETLTEISQHLVAKYQVHTGNKNIEIISWRNNSKRLAQLYSQCLIPFLVQRFVTLFLREGFNETIELTLQDMLALGEGNRFRIPRPNLDLYLCQHVCKPLNAIFSSATSGWVRNCHHFRSKEEQLISTDNEETDINL</sequence>
<proteinExistence type="inferred from homology"/>
<evidence type="ECO:0000256" key="7">
    <source>
        <dbReference type="ARBA" id="ARBA00023136"/>
    </source>
</evidence>
<evidence type="ECO:0000313" key="9">
    <source>
        <dbReference type="EMBL" id="KAL3318812.1"/>
    </source>
</evidence>
<gene>
    <name evidence="9" type="primary">COG8</name>
    <name evidence="9" type="ORF">Ciccas_002532</name>
</gene>
<keyword evidence="5" id="KW-0653">Protein transport</keyword>
<keyword evidence="10" id="KW-1185">Reference proteome</keyword>
<keyword evidence="7" id="KW-0472">Membrane</keyword>
<evidence type="ECO:0000313" key="10">
    <source>
        <dbReference type="Proteomes" id="UP001626550"/>
    </source>
</evidence>
<name>A0ABD2QH00_9PLAT</name>
<keyword evidence="4" id="KW-0813">Transport</keyword>
<dbReference type="PANTHER" id="PTHR21311">
    <property type="entry name" value="CONSERVED OLIGOMERIC GOLGI COMPLEX COMPONENT 8"/>
    <property type="match status" value="1"/>
</dbReference>
<comment type="caution">
    <text evidence="9">The sequence shown here is derived from an EMBL/GenBank/DDBJ whole genome shotgun (WGS) entry which is preliminary data.</text>
</comment>